<dbReference type="InterPro" id="IPR039331">
    <property type="entry name" value="PAPs-like"/>
</dbReference>
<dbReference type="AlphaFoldDB" id="A0A068NTP6"/>
<proteinExistence type="predicted"/>
<protein>
    <submittedName>
        <fullName evidence="3">Metallophosphoesterase</fullName>
    </submittedName>
</protein>
<keyword evidence="4" id="KW-1185">Reference proteome</keyword>
<name>A0A068NTP6_FIMGI</name>
<dbReference type="PANTHER" id="PTHR22953">
    <property type="entry name" value="ACID PHOSPHATASE RELATED"/>
    <property type="match status" value="1"/>
</dbReference>
<dbReference type="SUPFAM" id="SSF56300">
    <property type="entry name" value="Metallo-dependent phosphatases"/>
    <property type="match status" value="1"/>
</dbReference>
<sequence>MLETGRLSRRGLLQAAGGITFLAIAPGAAAKTPLGLDGEPFDSFAGAPARPVFTALPYLQPGPTGHRLVDGEESLVIAWQTDVVPARFELTYGPNGTEHRATIEQAPRGAGIHRASERRTNYVARLQGLNLHSRYKYRVDMNGERVVEGYFTTRKPRGEKVRFVSFGDNSHGDMSDRAIAYQAFRARPDFVMNTGDTVYDSGLDNEYSRYFFPIYNADEAGPRIGAPLLRAVPFYTVLANHDLTSRDAKGHPISDLDKYPDACGYFTNMHPPLNGPDPSHPMPIVGATDRLAEFTAAAGTQHLRKSNYSFDYGDGHFLCLDSNVYVDPTDPALQKWIADDLSGSSAVWKIVVYHHPAFNVGNEHYDEQHMRVLSPIFEKCGVDVVLSGHEHTYQRTRPLRFAPRDESGAKAVGEGTRYVPGSFTVDRRFDGQAATKPDGILYITTGAGGKSLYDPEMNDDPTRRLHPEDGNVEYIAAMVTDRHSLSVIDMDSRSFILRQIDEWGQQIDRVELRKG</sequence>
<evidence type="ECO:0000259" key="2">
    <source>
        <dbReference type="Pfam" id="PF00149"/>
    </source>
</evidence>
<gene>
    <name evidence="3" type="ORF">OP10G_3364</name>
</gene>
<organism evidence="3 4">
    <name type="scientific">Fimbriimonas ginsengisoli Gsoil 348</name>
    <dbReference type="NCBI Taxonomy" id="661478"/>
    <lineage>
        <taxon>Bacteria</taxon>
        <taxon>Bacillati</taxon>
        <taxon>Armatimonadota</taxon>
        <taxon>Fimbriimonadia</taxon>
        <taxon>Fimbriimonadales</taxon>
        <taxon>Fimbriimonadaceae</taxon>
        <taxon>Fimbriimonas</taxon>
    </lineage>
</organism>
<dbReference type="GO" id="GO:0003993">
    <property type="term" value="F:acid phosphatase activity"/>
    <property type="evidence" value="ECO:0007669"/>
    <property type="project" value="InterPro"/>
</dbReference>
<dbReference type="Gene3D" id="3.60.21.10">
    <property type="match status" value="1"/>
</dbReference>
<dbReference type="Pfam" id="PF00149">
    <property type="entry name" value="Metallophos"/>
    <property type="match status" value="1"/>
</dbReference>
<reference evidence="3 4" key="1">
    <citation type="journal article" date="2014" name="PLoS ONE">
        <title>The first complete genome sequence of the class fimbriimonadia in the phylum armatimonadetes.</title>
        <authorList>
            <person name="Hu Z.Y."/>
            <person name="Wang Y.Z."/>
            <person name="Im W.T."/>
            <person name="Wang S.Y."/>
            <person name="Zhao G.P."/>
            <person name="Zheng H.J."/>
            <person name="Quan Z.X."/>
        </authorList>
    </citation>
    <scope>NUCLEOTIDE SEQUENCE [LARGE SCALE GENOMIC DNA]</scope>
    <source>
        <strain evidence="3">Gsoil 348</strain>
    </source>
</reference>
<dbReference type="InterPro" id="IPR029052">
    <property type="entry name" value="Metallo-depent_PP-like"/>
</dbReference>
<dbReference type="InterPro" id="IPR004843">
    <property type="entry name" value="Calcineurin-like_PHP"/>
</dbReference>
<evidence type="ECO:0000256" key="1">
    <source>
        <dbReference type="ARBA" id="ARBA00022729"/>
    </source>
</evidence>
<feature type="domain" description="Calcineurin-like phosphoesterase" evidence="2">
    <location>
        <begin position="183"/>
        <end position="393"/>
    </location>
</feature>
<dbReference type="eggNOG" id="COG1409">
    <property type="taxonomic scope" value="Bacteria"/>
</dbReference>
<evidence type="ECO:0000313" key="4">
    <source>
        <dbReference type="Proteomes" id="UP000027982"/>
    </source>
</evidence>
<dbReference type="STRING" id="661478.OP10G_3364"/>
<accession>A0A068NTP6</accession>
<evidence type="ECO:0000313" key="3">
    <source>
        <dbReference type="EMBL" id="AIE86732.1"/>
    </source>
</evidence>
<dbReference type="HOGENOM" id="CLU_528683_0_0_0"/>
<dbReference type="Proteomes" id="UP000027982">
    <property type="component" value="Chromosome"/>
</dbReference>
<dbReference type="PANTHER" id="PTHR22953:SF153">
    <property type="entry name" value="PURPLE ACID PHOSPHATASE"/>
    <property type="match status" value="1"/>
</dbReference>
<dbReference type="PROSITE" id="PS51318">
    <property type="entry name" value="TAT"/>
    <property type="match status" value="1"/>
</dbReference>
<dbReference type="EMBL" id="CP007139">
    <property type="protein sequence ID" value="AIE86732.1"/>
    <property type="molecule type" value="Genomic_DNA"/>
</dbReference>
<keyword evidence="1" id="KW-0732">Signal</keyword>
<dbReference type="KEGG" id="fgi:OP10G_3364"/>
<dbReference type="InterPro" id="IPR006311">
    <property type="entry name" value="TAT_signal"/>
</dbReference>